<proteinExistence type="predicted"/>
<organism evidence="2 3">
    <name type="scientific">Corynebacterium tuberculostearicum</name>
    <dbReference type="NCBI Taxonomy" id="38304"/>
    <lineage>
        <taxon>Bacteria</taxon>
        <taxon>Bacillati</taxon>
        <taxon>Actinomycetota</taxon>
        <taxon>Actinomycetes</taxon>
        <taxon>Mycobacteriales</taxon>
        <taxon>Corynebacteriaceae</taxon>
        <taxon>Corynebacterium</taxon>
    </lineage>
</organism>
<evidence type="ECO:0000313" key="2">
    <source>
        <dbReference type="EMBL" id="MBK3427623.1"/>
    </source>
</evidence>
<feature type="transmembrane region" description="Helical" evidence="1">
    <location>
        <begin position="144"/>
        <end position="164"/>
    </location>
</feature>
<sequence>MNTVVSESRKLFSLRSTWVYLAIVALGMAAGGVLTAWGYDFNGTADGKFQSSDVLSASELAMVVMIFASAMMVGGDLGKGTVAWSYLSSNRRVGIVLSQFLVILVSLLLAATLGIAVGTLLIAALGGDIDFTSFHQWPDCNRVVFAYLEWAGFSLLAMGLAYLLRSGTFAAMILVVEFFVVETALMAFDTSWAEALLSCLPFVNMQTLVLGSDSGPLDHSRAVSALILGVTLAVCVGGACAVSRRRSVAK</sequence>
<comment type="caution">
    <text evidence="2">The sequence shown here is derived from an EMBL/GenBank/DDBJ whole genome shotgun (WGS) entry which is preliminary data.</text>
</comment>
<keyword evidence="3" id="KW-1185">Reference proteome</keyword>
<name>A0A8I1I1D0_9CORY</name>
<dbReference type="AlphaFoldDB" id="A0A8I1I1D0"/>
<accession>A0A8I1I1D0</accession>
<dbReference type="EMBL" id="JAEHFL010000004">
    <property type="protein sequence ID" value="MBK3427623.1"/>
    <property type="molecule type" value="Genomic_DNA"/>
</dbReference>
<evidence type="ECO:0000256" key="1">
    <source>
        <dbReference type="SAM" id="Phobius"/>
    </source>
</evidence>
<evidence type="ECO:0000313" key="3">
    <source>
        <dbReference type="Proteomes" id="UP000603369"/>
    </source>
</evidence>
<keyword evidence="1" id="KW-1133">Transmembrane helix</keyword>
<gene>
    <name evidence="2" type="ORF">JDP02_03725</name>
</gene>
<feature type="transmembrane region" description="Helical" evidence="1">
    <location>
        <begin position="18"/>
        <end position="39"/>
    </location>
</feature>
<protein>
    <submittedName>
        <fullName evidence="2">ABC transporter permease</fullName>
    </submittedName>
</protein>
<reference evidence="2 3" key="1">
    <citation type="submission" date="2020-12" db="EMBL/GenBank/DDBJ databases">
        <title>Draft genome sequence of the commensal strain Corynebacterium tuberculostearicum MFP09/CIP 102622 isolated from human skin.</title>
        <authorList>
            <person name="Boukerb A.M."/>
            <person name="Janvier X."/>
            <person name="Feuilloley M.G.J."/>
            <person name="Groboillot A."/>
        </authorList>
    </citation>
    <scope>NUCLEOTIDE SEQUENCE [LARGE SCALE GENOMIC DNA]</scope>
    <source>
        <strain evidence="2 3">CIP 102622</strain>
    </source>
</reference>
<dbReference type="RefSeq" id="WP_200435507.1">
    <property type="nucleotide sequence ID" value="NZ_JAEHFL010000004.1"/>
</dbReference>
<keyword evidence="1" id="KW-0472">Membrane</keyword>
<feature type="transmembrane region" description="Helical" evidence="1">
    <location>
        <begin position="95"/>
        <end position="124"/>
    </location>
</feature>
<feature type="transmembrane region" description="Helical" evidence="1">
    <location>
        <begin position="169"/>
        <end position="188"/>
    </location>
</feature>
<keyword evidence="1" id="KW-0812">Transmembrane</keyword>
<dbReference type="Proteomes" id="UP000603369">
    <property type="component" value="Unassembled WGS sequence"/>
</dbReference>
<feature type="transmembrane region" description="Helical" evidence="1">
    <location>
        <begin position="222"/>
        <end position="242"/>
    </location>
</feature>